<feature type="signal peptide" evidence="4">
    <location>
        <begin position="1"/>
        <end position="23"/>
    </location>
</feature>
<feature type="region of interest" description="Disordered" evidence="3">
    <location>
        <begin position="916"/>
        <end position="943"/>
    </location>
</feature>
<keyword evidence="7" id="KW-1185">Reference proteome</keyword>
<dbReference type="Proteomes" id="UP000070442">
    <property type="component" value="Unassembled WGS sequence"/>
</dbReference>
<accession>A0A134AKZ8</accession>
<evidence type="ECO:0000256" key="3">
    <source>
        <dbReference type="SAM" id="MobiDB-lite"/>
    </source>
</evidence>
<dbReference type="OrthoDB" id="1694263at2"/>
<dbReference type="Gene3D" id="3.80.10.10">
    <property type="entry name" value="Ribonuclease Inhibitor"/>
    <property type="match status" value="2"/>
</dbReference>
<dbReference type="PANTHER" id="PTHR46652">
    <property type="entry name" value="LEUCINE-RICH REPEAT AND IQ DOMAIN-CONTAINING PROTEIN 1-RELATED"/>
    <property type="match status" value="1"/>
</dbReference>
<evidence type="ECO:0000256" key="4">
    <source>
        <dbReference type="SAM" id="SignalP"/>
    </source>
</evidence>
<feature type="chain" id="PRO_5007461581" description="SLH domain-containing protein" evidence="4">
    <location>
        <begin position="24"/>
        <end position="1163"/>
    </location>
</feature>
<proteinExistence type="predicted"/>
<organism evidence="6 7">
    <name type="scientific">Aedoeadaptatus coxii</name>
    <dbReference type="NCBI Taxonomy" id="755172"/>
    <lineage>
        <taxon>Bacteria</taxon>
        <taxon>Bacillati</taxon>
        <taxon>Bacillota</taxon>
        <taxon>Tissierellia</taxon>
        <taxon>Tissierellales</taxon>
        <taxon>Peptoniphilaceae</taxon>
        <taxon>Aedoeadaptatus</taxon>
    </lineage>
</organism>
<feature type="domain" description="SLH" evidence="5">
    <location>
        <begin position="1103"/>
        <end position="1163"/>
    </location>
</feature>
<dbReference type="PROSITE" id="PS51272">
    <property type="entry name" value="SLH"/>
    <property type="match status" value="2"/>
</dbReference>
<feature type="domain" description="SLH" evidence="5">
    <location>
        <begin position="1038"/>
        <end position="1101"/>
    </location>
</feature>
<dbReference type="SUPFAM" id="SSF52058">
    <property type="entry name" value="L domain-like"/>
    <property type="match status" value="1"/>
</dbReference>
<dbReference type="EMBL" id="LSDG01000002">
    <property type="protein sequence ID" value="KXB68387.1"/>
    <property type="molecule type" value="Genomic_DNA"/>
</dbReference>
<feature type="compositionally biased region" description="Basic and acidic residues" evidence="3">
    <location>
        <begin position="916"/>
        <end position="933"/>
    </location>
</feature>
<evidence type="ECO:0000313" key="7">
    <source>
        <dbReference type="Proteomes" id="UP000070442"/>
    </source>
</evidence>
<dbReference type="Pfam" id="PF00395">
    <property type="entry name" value="SLH"/>
    <property type="match status" value="3"/>
</dbReference>
<protein>
    <recommendedName>
        <fullName evidence="5">SLH domain-containing protein</fullName>
    </recommendedName>
</protein>
<keyword evidence="4" id="KW-0732">Signal</keyword>
<dbReference type="AlphaFoldDB" id="A0A134AKZ8"/>
<dbReference type="STRING" id="755172.HMPREF1863_00099"/>
<sequence length="1163" mass="130127">MKKFLALILAFVMLIGNVPHAFAQGGSNAWQMEIPNILDINEEYIKKNSDTLFSGENVIEDPVLKEAINASYKRTADQPVTKEMLKHVITLSPEKCLPHNPGEDFHKCKSIKGMEYAENLQYVSLPYQPIEDLSPLANLTKIRYINITGNGKVQDFSFLNKLVNVEELHVRMAKVKTIDALKNYKKLYFLDADSCEISDFSPLSNLVNLKYLNLDKNIFKENSAEAFSKLVNLEVLNINNKAENYGLNIHPEKIKSIEPLKNLTKLKEFHATGHDISDISILKNMKDLGTVYLNNNAIEDFSPVDHVKNVNGKNDQVIKTESDKFVPQLQTIELELGTELTADLLKPAIKNLPSDATVEIQNGLKNADMSKEGTTQQQVKITFSDSSRKFVVVNIKVVPKEEAKEPLPIYVAKGEDIISPTFEVDFLDGDQVIETVSITNGGGSLTKYEVGKTYKLRIKGSDEYELVSGIAKIVGEPGMPGVHFLETEDQALGLENASVIKVKDKVTEPEAPQNPLLFMVSKENDILNSPVDIEVLDGDKVLDTITLENSMGILRKYKVGKTYTLRIKNNDKLELVTPYAKIVEGNGNVGVHFLKTVDEAISSDNEGVLKLKDRADTTPSEPETSKALSELKIKVLYNGQPKEGIQIRLNLWDKRGIPSVIAQPKTDSNGTITLKDLEKNTKYTVVLETKEYRFNPDQFEFKTDENGKIKTIGSKNASEYADGFIVKAEDRRSQGEKTVSIDFKTVYKKDGQPAKDVEITANQINPNLSSYRNATSDEHGNVHFQLEGVQGGKIYAMTVSKNGQFMWEFEPELIEVKVYEDHYEILNSKGNPNKENIFRVTKNDRNYLRDDLRKIIAEAEQRINSGDYTPESVAALKTFVQGGKEELKKAETIPYYVEGHIANIKKGMAQLVLKENKKPEVKPDTKPEAKPDVKPSTPKSKGYITLMPMNKVEAPKAKAPESKPEAKVRNSIYVPKADFPVNLTDIPAGAEGDAMRHMVSRGVLKGMGNGKFEPNTTITRAMVTQVFRMISKDKAVGSSVSFADVNTNNWFADPVQWASNNGLVAGYPDGSFKPNQKLTYEEFASLLDRLLKEYGIQFNKVKAVNEKDFANVAGWSRESVMHMVELGLMSTDTNGKVQPKREYTRAELAYTLDQLVRQADQHR</sequence>
<gene>
    <name evidence="6" type="ORF">HMPREF1863_00099</name>
</gene>
<dbReference type="PANTHER" id="PTHR46652:SF3">
    <property type="entry name" value="LEUCINE-RICH REPEAT-CONTAINING PROTEIN 9"/>
    <property type="match status" value="1"/>
</dbReference>
<reference evidence="7" key="1">
    <citation type="submission" date="2016-01" db="EMBL/GenBank/DDBJ databases">
        <authorList>
            <person name="Mitreva M."/>
            <person name="Pepin K.H."/>
            <person name="Mihindukulasuriya K.A."/>
            <person name="Fulton R."/>
            <person name="Fronick C."/>
            <person name="O'Laughlin M."/>
            <person name="Miner T."/>
            <person name="Herter B."/>
            <person name="Rosa B.A."/>
            <person name="Cordes M."/>
            <person name="Tomlinson C."/>
            <person name="Wollam A."/>
            <person name="Palsikar V.B."/>
            <person name="Mardis E.R."/>
            <person name="Wilson R.K."/>
        </authorList>
    </citation>
    <scope>NUCLEOTIDE SEQUENCE [LARGE SCALE GENOMIC DNA]</scope>
    <source>
        <strain evidence="7">DNF00729</strain>
    </source>
</reference>
<evidence type="ECO:0000256" key="2">
    <source>
        <dbReference type="ARBA" id="ARBA00022737"/>
    </source>
</evidence>
<dbReference type="InterPro" id="IPR001119">
    <property type="entry name" value="SLH_dom"/>
</dbReference>
<dbReference type="RefSeq" id="WP_068366127.1">
    <property type="nucleotide sequence ID" value="NZ_KQ960155.1"/>
</dbReference>
<keyword evidence="1" id="KW-0433">Leucine-rich repeat</keyword>
<dbReference type="InterPro" id="IPR059115">
    <property type="entry name" value="Rib"/>
</dbReference>
<evidence type="ECO:0000313" key="6">
    <source>
        <dbReference type="EMBL" id="KXB68387.1"/>
    </source>
</evidence>
<comment type="caution">
    <text evidence="6">The sequence shown here is derived from an EMBL/GenBank/DDBJ whole genome shotgun (WGS) entry which is preliminary data.</text>
</comment>
<evidence type="ECO:0000259" key="5">
    <source>
        <dbReference type="PROSITE" id="PS51272"/>
    </source>
</evidence>
<keyword evidence="2" id="KW-0677">Repeat</keyword>
<dbReference type="PATRIC" id="fig|755172.3.peg.95"/>
<dbReference type="Pfam" id="PF08428">
    <property type="entry name" value="Rib"/>
    <property type="match status" value="1"/>
</dbReference>
<evidence type="ECO:0000256" key="1">
    <source>
        <dbReference type="ARBA" id="ARBA00022614"/>
    </source>
</evidence>
<name>A0A134AKZ8_9FIRM</name>
<dbReference type="InterPro" id="IPR032675">
    <property type="entry name" value="LRR_dom_sf"/>
</dbReference>
<dbReference type="InterPro" id="IPR050836">
    <property type="entry name" value="SDS22/Internalin_LRR"/>
</dbReference>